<evidence type="ECO:0000313" key="2">
    <source>
        <dbReference type="EMBL" id="KAK6728902.1"/>
    </source>
</evidence>
<comment type="caution">
    <text evidence="2">The sequence shown here is derived from an EMBL/GenBank/DDBJ whole genome shotgun (WGS) entry which is preliminary data.</text>
</comment>
<gene>
    <name evidence="2" type="primary">Necator_chrI.g2272</name>
    <name evidence="2" type="ORF">RB195_006145</name>
</gene>
<dbReference type="Proteomes" id="UP001303046">
    <property type="component" value="Unassembled WGS sequence"/>
</dbReference>
<protein>
    <submittedName>
        <fullName evidence="2">Uncharacterized protein</fullName>
    </submittedName>
</protein>
<accession>A0ABR1BR75</accession>
<sequence length="89" mass="10113">MKTKKTCLLRNYVLSRKKKEDHSRMPVSPFKPSRPSNSVCPGRWMKPSVKKKTDSTRGSAARTTFGFIVKSQRSFPGIPPVPCSNLYRL</sequence>
<keyword evidence="3" id="KW-1185">Reference proteome</keyword>
<reference evidence="2 3" key="1">
    <citation type="submission" date="2023-08" db="EMBL/GenBank/DDBJ databases">
        <title>A Necator americanus chromosomal reference genome.</title>
        <authorList>
            <person name="Ilik V."/>
            <person name="Petrzelkova K.J."/>
            <person name="Pardy F."/>
            <person name="Fuh T."/>
            <person name="Niatou-Singa F.S."/>
            <person name="Gouil Q."/>
            <person name="Baker L."/>
            <person name="Ritchie M.E."/>
            <person name="Jex A.R."/>
            <person name="Gazzola D."/>
            <person name="Li H."/>
            <person name="Toshio Fujiwara R."/>
            <person name="Zhan B."/>
            <person name="Aroian R.V."/>
            <person name="Pafco B."/>
            <person name="Schwarz E.M."/>
        </authorList>
    </citation>
    <scope>NUCLEOTIDE SEQUENCE [LARGE SCALE GENOMIC DNA]</scope>
    <source>
        <strain evidence="2 3">Aroian</strain>
        <tissue evidence="2">Whole animal</tissue>
    </source>
</reference>
<evidence type="ECO:0000313" key="3">
    <source>
        <dbReference type="Proteomes" id="UP001303046"/>
    </source>
</evidence>
<evidence type="ECO:0000256" key="1">
    <source>
        <dbReference type="SAM" id="MobiDB-lite"/>
    </source>
</evidence>
<name>A0ABR1BR75_NECAM</name>
<dbReference type="EMBL" id="JAVFWL010000001">
    <property type="protein sequence ID" value="KAK6728902.1"/>
    <property type="molecule type" value="Genomic_DNA"/>
</dbReference>
<feature type="region of interest" description="Disordered" evidence="1">
    <location>
        <begin position="17"/>
        <end position="57"/>
    </location>
</feature>
<proteinExistence type="predicted"/>
<organism evidence="2 3">
    <name type="scientific">Necator americanus</name>
    <name type="common">Human hookworm</name>
    <dbReference type="NCBI Taxonomy" id="51031"/>
    <lineage>
        <taxon>Eukaryota</taxon>
        <taxon>Metazoa</taxon>
        <taxon>Ecdysozoa</taxon>
        <taxon>Nematoda</taxon>
        <taxon>Chromadorea</taxon>
        <taxon>Rhabditida</taxon>
        <taxon>Rhabditina</taxon>
        <taxon>Rhabditomorpha</taxon>
        <taxon>Strongyloidea</taxon>
        <taxon>Ancylostomatidae</taxon>
        <taxon>Bunostominae</taxon>
        <taxon>Necator</taxon>
    </lineage>
</organism>